<dbReference type="InterPro" id="IPR030960">
    <property type="entry name" value="DHQS/DOIS_N"/>
</dbReference>
<dbReference type="PATRIC" id="fig|1705409.3.peg.1851"/>
<dbReference type="PANTHER" id="PTHR43622">
    <property type="entry name" value="3-DEHYDROQUINATE SYNTHASE"/>
    <property type="match status" value="1"/>
</dbReference>
<feature type="binding site" evidence="9">
    <location>
        <position position="156"/>
    </location>
    <ligand>
        <name>NAD(+)</name>
        <dbReference type="ChEBI" id="CHEBI:57540"/>
    </ligand>
</feature>
<protein>
    <recommendedName>
        <fullName evidence="9 10">3-dehydroquinate synthase</fullName>
        <shortName evidence="9">DHQS</shortName>
        <ecNumber evidence="9 10">4.2.3.4</ecNumber>
    </recommendedName>
</protein>
<dbReference type="AlphaFoldDB" id="A0A150IVH7"/>
<name>A0A150IVH7_9EURY</name>
<feature type="binding site" evidence="9">
    <location>
        <begin position="134"/>
        <end position="135"/>
    </location>
    <ligand>
        <name>NAD(+)</name>
        <dbReference type="ChEBI" id="CHEBI:57540"/>
    </ligand>
</feature>
<dbReference type="InterPro" id="IPR030963">
    <property type="entry name" value="DHQ_synth_fam"/>
</dbReference>
<dbReference type="PIRSF" id="PIRSF001455">
    <property type="entry name" value="DHQ_synth"/>
    <property type="match status" value="1"/>
</dbReference>
<feature type="binding site" evidence="9">
    <location>
        <begin position="110"/>
        <end position="114"/>
    </location>
    <ligand>
        <name>NAD(+)</name>
        <dbReference type="ChEBI" id="CHEBI:57540"/>
    </ligand>
</feature>
<dbReference type="GO" id="GO:0000166">
    <property type="term" value="F:nucleotide binding"/>
    <property type="evidence" value="ECO:0007669"/>
    <property type="project" value="UniProtKB-KW"/>
</dbReference>
<dbReference type="Pfam" id="PF01761">
    <property type="entry name" value="DHQ_synthase"/>
    <property type="match status" value="1"/>
</dbReference>
<comment type="subcellular location">
    <subcellularLocation>
        <location evidence="9">Cytoplasm</location>
    </subcellularLocation>
</comment>
<keyword evidence="9" id="KW-0057">Aromatic amino acid biosynthesis</keyword>
<dbReference type="Proteomes" id="UP000075398">
    <property type="component" value="Unassembled WGS sequence"/>
</dbReference>
<evidence type="ECO:0000256" key="6">
    <source>
        <dbReference type="ARBA" id="ARBA00023027"/>
    </source>
</evidence>
<dbReference type="GO" id="GO:0009423">
    <property type="term" value="P:chorismate biosynthetic process"/>
    <property type="evidence" value="ECO:0007669"/>
    <property type="project" value="UniProtKB-UniRule"/>
</dbReference>
<evidence type="ECO:0000256" key="3">
    <source>
        <dbReference type="ARBA" id="ARBA00022723"/>
    </source>
</evidence>
<dbReference type="FunFam" id="3.40.50.1970:FF:000007">
    <property type="entry name" value="Pentafunctional AROM polypeptide"/>
    <property type="match status" value="1"/>
</dbReference>
<evidence type="ECO:0000313" key="14">
    <source>
        <dbReference type="Proteomes" id="UP000075398"/>
    </source>
</evidence>
<keyword evidence="4 9" id="KW-0547">Nucleotide-binding</keyword>
<keyword evidence="8 9" id="KW-0170">Cobalt</keyword>
<dbReference type="GO" id="GO:0008652">
    <property type="term" value="P:amino acid biosynthetic process"/>
    <property type="evidence" value="ECO:0007669"/>
    <property type="project" value="UniProtKB-KW"/>
</dbReference>
<feature type="binding site" evidence="9">
    <location>
        <position position="189"/>
    </location>
    <ligand>
        <name>Zn(2+)</name>
        <dbReference type="ChEBI" id="CHEBI:29105"/>
    </ligand>
</feature>
<evidence type="ECO:0000256" key="1">
    <source>
        <dbReference type="ARBA" id="ARBA00001911"/>
    </source>
</evidence>
<evidence type="ECO:0000256" key="2">
    <source>
        <dbReference type="ARBA" id="ARBA00001947"/>
    </source>
</evidence>
<evidence type="ECO:0000259" key="11">
    <source>
        <dbReference type="Pfam" id="PF01761"/>
    </source>
</evidence>
<comment type="similarity">
    <text evidence="9">Belongs to the sugar phosphate cyclases superfamily. Dehydroquinate synthase family.</text>
</comment>
<dbReference type="Pfam" id="PF24621">
    <property type="entry name" value="DHQS_C"/>
    <property type="match status" value="1"/>
</dbReference>
<dbReference type="GO" id="GO:0009073">
    <property type="term" value="P:aromatic amino acid family biosynthetic process"/>
    <property type="evidence" value="ECO:0007669"/>
    <property type="project" value="UniProtKB-KW"/>
</dbReference>
<reference evidence="13 14" key="1">
    <citation type="journal article" date="2016" name="ISME J.">
        <title>Chasing the elusive Euryarchaeota class WSA2: genomes reveal a uniquely fastidious methyl-reducing methanogen.</title>
        <authorList>
            <person name="Nobu M.K."/>
            <person name="Narihiro T."/>
            <person name="Kuroda K."/>
            <person name="Mei R."/>
            <person name="Liu W.T."/>
        </authorList>
    </citation>
    <scope>NUCLEOTIDE SEQUENCE [LARGE SCALE GENOMIC DNA]</scope>
    <source>
        <strain evidence="13">U1lsi0528_Bin055</strain>
    </source>
</reference>
<keyword evidence="5 9" id="KW-0862">Zinc</keyword>
<dbReference type="GO" id="GO:0005737">
    <property type="term" value="C:cytoplasm"/>
    <property type="evidence" value="ECO:0007669"/>
    <property type="project" value="UniProtKB-SubCell"/>
</dbReference>
<feature type="binding site" evidence="9">
    <location>
        <position position="268"/>
    </location>
    <ligand>
        <name>Zn(2+)</name>
        <dbReference type="ChEBI" id="CHEBI:29105"/>
    </ligand>
</feature>
<comment type="cofactor">
    <cofactor evidence="1 9">
        <name>NAD(+)</name>
        <dbReference type="ChEBI" id="CHEBI:57540"/>
    </cofactor>
</comment>
<evidence type="ECO:0000256" key="8">
    <source>
        <dbReference type="ARBA" id="ARBA00023285"/>
    </source>
</evidence>
<dbReference type="GO" id="GO:0046872">
    <property type="term" value="F:metal ion binding"/>
    <property type="evidence" value="ECO:0007669"/>
    <property type="project" value="UniProtKB-KW"/>
</dbReference>
<dbReference type="NCBIfam" id="TIGR01357">
    <property type="entry name" value="aroB"/>
    <property type="match status" value="1"/>
</dbReference>
<dbReference type="PANTHER" id="PTHR43622:SF1">
    <property type="entry name" value="3-DEHYDROQUINATE SYNTHASE"/>
    <property type="match status" value="1"/>
</dbReference>
<dbReference type="InterPro" id="IPR050071">
    <property type="entry name" value="Dehydroquinate_synthase"/>
</dbReference>
<dbReference type="Gene3D" id="1.20.1090.10">
    <property type="entry name" value="Dehydroquinate synthase-like - alpha domain"/>
    <property type="match status" value="1"/>
</dbReference>
<feature type="domain" description="3-dehydroquinate synthase C-terminal" evidence="12">
    <location>
        <begin position="186"/>
        <end position="327"/>
    </location>
</feature>
<feature type="binding site" evidence="9">
    <location>
        <position position="252"/>
    </location>
    <ligand>
        <name>Zn(2+)</name>
        <dbReference type="ChEBI" id="CHEBI:29105"/>
    </ligand>
</feature>
<keyword evidence="6 9" id="KW-0520">NAD</keyword>
<keyword evidence="7 9" id="KW-0456">Lyase</keyword>
<comment type="cofactor">
    <cofactor evidence="2">
        <name>Zn(2+)</name>
        <dbReference type="ChEBI" id="CHEBI:29105"/>
    </cofactor>
</comment>
<evidence type="ECO:0000256" key="5">
    <source>
        <dbReference type="ARBA" id="ARBA00022833"/>
    </source>
</evidence>
<comment type="caution">
    <text evidence="9">Lacks conserved residue(s) required for the propagation of feature annotation.</text>
</comment>
<keyword evidence="9" id="KW-0028">Amino-acid biosynthesis</keyword>
<evidence type="ECO:0000259" key="12">
    <source>
        <dbReference type="Pfam" id="PF24621"/>
    </source>
</evidence>
<evidence type="ECO:0000256" key="9">
    <source>
        <dbReference type="HAMAP-Rule" id="MF_00110"/>
    </source>
</evidence>
<dbReference type="GO" id="GO:0003856">
    <property type="term" value="F:3-dehydroquinate synthase activity"/>
    <property type="evidence" value="ECO:0007669"/>
    <property type="project" value="UniProtKB-UniRule"/>
</dbReference>
<accession>A0A150IVH7</accession>
<dbReference type="HAMAP" id="MF_00110">
    <property type="entry name" value="DHQ_synthase"/>
    <property type="match status" value="1"/>
</dbReference>
<sequence>MNNPETEIIKVSAGRSHYEIVVGRNILQNAFEEIFQEYKGHKIAVITDSNVERIYGNKILQKLDKKDRVFILSFKAGEESKNRKTKEELEDRLFELGYSRDTLIIALGGGVTGDLAGFIAATYMRGIPFIQIPTTLLSQVDSSIGGKVGIDHPSGKNLIGSFYPPNKVYIDLDFLDTLPNEEIINGIAEIVKAAIIKDEKFFTYLESNIDRIIKLEKKFIDNAIISSLKIKASVVQKDEKESGIRKILNFGHTIGHSIEILSDFEIPHGRAVGIGMAVETLISEKIGILKSEDKERISQLFKKSKLLDISFKAFPDEIIKKTIMDKKTREGMVEYSLIKGIGKAVYGIKVDDGIVRESLAEAGFS</sequence>
<feature type="binding site" evidence="9">
    <location>
        <position position="147"/>
    </location>
    <ligand>
        <name>NAD(+)</name>
        <dbReference type="ChEBI" id="CHEBI:57540"/>
    </ligand>
</feature>
<dbReference type="InterPro" id="IPR016037">
    <property type="entry name" value="DHQ_synth_AroB"/>
</dbReference>
<feature type="binding site" evidence="9">
    <location>
        <begin position="174"/>
        <end position="177"/>
    </location>
    <ligand>
        <name>NAD(+)</name>
        <dbReference type="ChEBI" id="CHEBI:57540"/>
    </ligand>
</feature>
<comment type="catalytic activity">
    <reaction evidence="9">
        <text>7-phospho-2-dehydro-3-deoxy-D-arabino-heptonate = 3-dehydroquinate + phosphate</text>
        <dbReference type="Rhea" id="RHEA:21968"/>
        <dbReference type="ChEBI" id="CHEBI:32364"/>
        <dbReference type="ChEBI" id="CHEBI:43474"/>
        <dbReference type="ChEBI" id="CHEBI:58394"/>
        <dbReference type="EC" id="4.2.3.4"/>
    </reaction>
</comment>
<evidence type="ECO:0000256" key="10">
    <source>
        <dbReference type="NCBIfam" id="TIGR01357"/>
    </source>
</evidence>
<comment type="function">
    <text evidence="9">Catalyzes the conversion of 3-deoxy-D-arabino-heptulosonate 7-phosphate (DAHP) to dehydroquinate (DHQ).</text>
</comment>
<organism evidence="13 14">
    <name type="scientific">Candidatus Methanofastidiosum methylothiophilum</name>
    <dbReference type="NCBI Taxonomy" id="1705564"/>
    <lineage>
        <taxon>Archaea</taxon>
        <taxon>Methanobacteriati</taxon>
        <taxon>Methanobacteriota</taxon>
        <taxon>Stenosarchaea group</taxon>
        <taxon>Candidatus Methanofastidiosia</taxon>
        <taxon>Candidatus Methanofastidiosales</taxon>
        <taxon>Candidatus Methanofastidiosaceae</taxon>
        <taxon>Candidatus Methanofastidiosum</taxon>
    </lineage>
</organism>
<comment type="pathway">
    <text evidence="9">Metabolic intermediate biosynthesis; chorismate biosynthesis; chorismate from D-erythrose 4-phosphate and phosphoenolpyruvate: step 2/7.</text>
</comment>
<dbReference type="UniPathway" id="UPA00053">
    <property type="reaction ID" value="UER00085"/>
</dbReference>
<feature type="domain" description="3-dehydroquinate synthase N-terminal" evidence="11">
    <location>
        <begin position="73"/>
        <end position="184"/>
    </location>
</feature>
<dbReference type="InterPro" id="IPR056179">
    <property type="entry name" value="DHQS_C"/>
</dbReference>
<evidence type="ECO:0000256" key="7">
    <source>
        <dbReference type="ARBA" id="ARBA00023239"/>
    </source>
</evidence>
<dbReference type="Gene3D" id="3.40.50.1970">
    <property type="match status" value="1"/>
</dbReference>
<dbReference type="EC" id="4.2.3.4" evidence="9 10"/>
<proteinExistence type="inferred from homology"/>
<dbReference type="SUPFAM" id="SSF56796">
    <property type="entry name" value="Dehydroquinate synthase-like"/>
    <property type="match status" value="1"/>
</dbReference>
<keyword evidence="3 9" id="KW-0479">Metal-binding</keyword>
<keyword evidence="9" id="KW-0963">Cytoplasm</keyword>
<dbReference type="CDD" id="cd08195">
    <property type="entry name" value="DHQS"/>
    <property type="match status" value="1"/>
</dbReference>
<dbReference type="EMBL" id="LNGC01000112">
    <property type="protein sequence ID" value="KYC49021.1"/>
    <property type="molecule type" value="Genomic_DNA"/>
</dbReference>
<comment type="caution">
    <text evidence="13">The sequence shown here is derived from an EMBL/GenBank/DDBJ whole genome shotgun (WGS) entry which is preliminary data.</text>
</comment>
<evidence type="ECO:0000313" key="13">
    <source>
        <dbReference type="EMBL" id="KYC49021.1"/>
    </source>
</evidence>
<evidence type="ECO:0000256" key="4">
    <source>
        <dbReference type="ARBA" id="ARBA00022741"/>
    </source>
</evidence>
<gene>
    <name evidence="9" type="primary">aroB</name>
    <name evidence="13" type="ORF">AMQ22_01757</name>
</gene>
<comment type="cofactor">
    <cofactor evidence="9">
        <name>Co(2+)</name>
        <dbReference type="ChEBI" id="CHEBI:48828"/>
    </cofactor>
    <cofactor evidence="9">
        <name>Zn(2+)</name>
        <dbReference type="ChEBI" id="CHEBI:29105"/>
    </cofactor>
    <text evidence="9">Binds 1 divalent metal cation per subunit. Can use either Co(2+) or Zn(2+).</text>
</comment>